<dbReference type="InterPro" id="IPR007219">
    <property type="entry name" value="XnlR_reg_dom"/>
</dbReference>
<dbReference type="PANTHER" id="PTHR47540:SF6">
    <property type="entry name" value="ZN(II)2CYS6 TRANSCRIPTION FACTOR (EUROFUNG)"/>
    <property type="match status" value="1"/>
</dbReference>
<comment type="subcellular location">
    <subcellularLocation>
        <location evidence="1">Nucleus</location>
    </subcellularLocation>
</comment>
<dbReference type="Proteomes" id="UP000799767">
    <property type="component" value="Unassembled WGS sequence"/>
</dbReference>
<evidence type="ECO:0000256" key="3">
    <source>
        <dbReference type="ARBA" id="ARBA00023015"/>
    </source>
</evidence>
<organism evidence="9 10">
    <name type="scientific">Neohortaea acidophila</name>
    <dbReference type="NCBI Taxonomy" id="245834"/>
    <lineage>
        <taxon>Eukaryota</taxon>
        <taxon>Fungi</taxon>
        <taxon>Dikarya</taxon>
        <taxon>Ascomycota</taxon>
        <taxon>Pezizomycotina</taxon>
        <taxon>Dothideomycetes</taxon>
        <taxon>Dothideomycetidae</taxon>
        <taxon>Mycosphaerellales</taxon>
        <taxon>Teratosphaeriaceae</taxon>
        <taxon>Neohortaea</taxon>
    </lineage>
</organism>
<proteinExistence type="predicted"/>
<dbReference type="GO" id="GO:0005634">
    <property type="term" value="C:nucleus"/>
    <property type="evidence" value="ECO:0007669"/>
    <property type="project" value="UniProtKB-SubCell"/>
</dbReference>
<gene>
    <name evidence="9" type="ORF">BDY17DRAFT_290701</name>
</gene>
<evidence type="ECO:0000256" key="7">
    <source>
        <dbReference type="SAM" id="MobiDB-lite"/>
    </source>
</evidence>
<dbReference type="Pfam" id="PF00172">
    <property type="entry name" value="Zn_clus"/>
    <property type="match status" value="1"/>
</dbReference>
<reference evidence="9" key="1">
    <citation type="journal article" date="2020" name="Stud. Mycol.">
        <title>101 Dothideomycetes genomes: a test case for predicting lifestyles and emergence of pathogens.</title>
        <authorList>
            <person name="Haridas S."/>
            <person name="Albert R."/>
            <person name="Binder M."/>
            <person name="Bloem J."/>
            <person name="Labutti K."/>
            <person name="Salamov A."/>
            <person name="Andreopoulos B."/>
            <person name="Baker S."/>
            <person name="Barry K."/>
            <person name="Bills G."/>
            <person name="Bluhm B."/>
            <person name="Cannon C."/>
            <person name="Castanera R."/>
            <person name="Culley D."/>
            <person name="Daum C."/>
            <person name="Ezra D."/>
            <person name="Gonzalez J."/>
            <person name="Henrissat B."/>
            <person name="Kuo A."/>
            <person name="Liang C."/>
            <person name="Lipzen A."/>
            <person name="Lutzoni F."/>
            <person name="Magnuson J."/>
            <person name="Mondo S."/>
            <person name="Nolan M."/>
            <person name="Ohm R."/>
            <person name="Pangilinan J."/>
            <person name="Park H.-J."/>
            <person name="Ramirez L."/>
            <person name="Alfaro M."/>
            <person name="Sun H."/>
            <person name="Tritt A."/>
            <person name="Yoshinaga Y."/>
            <person name="Zwiers L.-H."/>
            <person name="Turgeon B."/>
            <person name="Goodwin S."/>
            <person name="Spatafora J."/>
            <person name="Crous P."/>
            <person name="Grigoriev I."/>
        </authorList>
    </citation>
    <scope>NUCLEOTIDE SEQUENCE</scope>
    <source>
        <strain evidence="9">CBS 113389</strain>
    </source>
</reference>
<evidence type="ECO:0000256" key="6">
    <source>
        <dbReference type="ARBA" id="ARBA00023242"/>
    </source>
</evidence>
<dbReference type="SUPFAM" id="SSF57701">
    <property type="entry name" value="Zn2/Cys6 DNA-binding domain"/>
    <property type="match status" value="1"/>
</dbReference>
<name>A0A6A6Q0K6_9PEZI</name>
<feature type="region of interest" description="Disordered" evidence="7">
    <location>
        <begin position="647"/>
        <end position="689"/>
    </location>
</feature>
<dbReference type="CDD" id="cd00067">
    <property type="entry name" value="GAL4"/>
    <property type="match status" value="1"/>
</dbReference>
<dbReference type="InterPro" id="IPR051711">
    <property type="entry name" value="Stress_Response_Reg"/>
</dbReference>
<dbReference type="InterPro" id="IPR036864">
    <property type="entry name" value="Zn2-C6_fun-type_DNA-bd_sf"/>
</dbReference>
<dbReference type="CDD" id="cd12148">
    <property type="entry name" value="fungal_TF_MHR"/>
    <property type="match status" value="1"/>
</dbReference>
<keyword evidence="2" id="KW-0479">Metal-binding</keyword>
<dbReference type="Pfam" id="PF04082">
    <property type="entry name" value="Fungal_trans"/>
    <property type="match status" value="1"/>
</dbReference>
<evidence type="ECO:0000313" key="9">
    <source>
        <dbReference type="EMBL" id="KAF2486008.1"/>
    </source>
</evidence>
<dbReference type="GO" id="GO:0045944">
    <property type="term" value="P:positive regulation of transcription by RNA polymerase II"/>
    <property type="evidence" value="ECO:0007669"/>
    <property type="project" value="TreeGrafter"/>
</dbReference>
<evidence type="ECO:0000256" key="5">
    <source>
        <dbReference type="ARBA" id="ARBA00023163"/>
    </source>
</evidence>
<dbReference type="RefSeq" id="XP_033592577.1">
    <property type="nucleotide sequence ID" value="XM_033732554.1"/>
</dbReference>
<evidence type="ECO:0000313" key="10">
    <source>
        <dbReference type="Proteomes" id="UP000799767"/>
    </source>
</evidence>
<dbReference type="PROSITE" id="PS50048">
    <property type="entry name" value="ZN2_CY6_FUNGAL_2"/>
    <property type="match status" value="1"/>
</dbReference>
<dbReference type="EMBL" id="MU001632">
    <property type="protein sequence ID" value="KAF2486008.1"/>
    <property type="molecule type" value="Genomic_DNA"/>
</dbReference>
<dbReference type="PANTHER" id="PTHR47540">
    <property type="entry name" value="THIAMINE REPRESSIBLE GENES REGULATORY PROTEIN THI5"/>
    <property type="match status" value="1"/>
</dbReference>
<keyword evidence="6" id="KW-0539">Nucleus</keyword>
<keyword evidence="4" id="KW-0238">DNA-binding</keyword>
<dbReference type="GO" id="GO:0000981">
    <property type="term" value="F:DNA-binding transcription factor activity, RNA polymerase II-specific"/>
    <property type="evidence" value="ECO:0007669"/>
    <property type="project" value="InterPro"/>
</dbReference>
<feature type="compositionally biased region" description="Low complexity" evidence="7">
    <location>
        <begin position="77"/>
        <end position="99"/>
    </location>
</feature>
<keyword evidence="10" id="KW-1185">Reference proteome</keyword>
<keyword evidence="3" id="KW-0805">Transcription regulation</keyword>
<dbReference type="GO" id="GO:0006351">
    <property type="term" value="P:DNA-templated transcription"/>
    <property type="evidence" value="ECO:0007669"/>
    <property type="project" value="InterPro"/>
</dbReference>
<keyword evidence="5" id="KW-0804">Transcription</keyword>
<feature type="region of interest" description="Disordered" evidence="7">
    <location>
        <begin position="74"/>
        <end position="107"/>
    </location>
</feature>
<protein>
    <recommendedName>
        <fullName evidence="8">Zn(2)-C6 fungal-type domain-containing protein</fullName>
    </recommendedName>
</protein>
<dbReference type="Gene3D" id="4.10.240.10">
    <property type="entry name" value="Zn(2)-C6 fungal-type DNA-binding domain"/>
    <property type="match status" value="1"/>
</dbReference>
<evidence type="ECO:0000259" key="8">
    <source>
        <dbReference type="PROSITE" id="PS50048"/>
    </source>
</evidence>
<dbReference type="OrthoDB" id="5464at2759"/>
<dbReference type="GeneID" id="54473556"/>
<dbReference type="AlphaFoldDB" id="A0A6A6Q0K6"/>
<evidence type="ECO:0000256" key="4">
    <source>
        <dbReference type="ARBA" id="ARBA00023125"/>
    </source>
</evidence>
<dbReference type="InterPro" id="IPR001138">
    <property type="entry name" value="Zn2Cys6_DnaBD"/>
</dbReference>
<dbReference type="GO" id="GO:0043565">
    <property type="term" value="F:sequence-specific DNA binding"/>
    <property type="evidence" value="ECO:0007669"/>
    <property type="project" value="TreeGrafter"/>
</dbReference>
<dbReference type="GO" id="GO:0008270">
    <property type="term" value="F:zinc ion binding"/>
    <property type="evidence" value="ECO:0007669"/>
    <property type="project" value="InterPro"/>
</dbReference>
<feature type="domain" description="Zn(2)-C6 fungal-type" evidence="8">
    <location>
        <begin position="20"/>
        <end position="49"/>
    </location>
</feature>
<dbReference type="SMART" id="SM00066">
    <property type="entry name" value="GAL4"/>
    <property type="match status" value="1"/>
</dbReference>
<evidence type="ECO:0000256" key="2">
    <source>
        <dbReference type="ARBA" id="ARBA00022723"/>
    </source>
</evidence>
<dbReference type="SMART" id="SM00906">
    <property type="entry name" value="Fungal_trans"/>
    <property type="match status" value="1"/>
</dbReference>
<evidence type="ECO:0000256" key="1">
    <source>
        <dbReference type="ARBA" id="ARBA00004123"/>
    </source>
</evidence>
<accession>A0A6A6Q0K6</accession>
<dbReference type="PROSITE" id="PS00463">
    <property type="entry name" value="ZN2_CY6_FUNGAL_1"/>
    <property type="match status" value="1"/>
</dbReference>
<sequence>MMEGDSGADTSAASARTSKACERCRKRKVKCSGRQPCEKCVHLRRECVFAESSNRISVSEAYLRRLENQCRLQARVSSGSQPPSTSTAPAHTTATPSATFEAPQTSPHQFSAVSQDRSATVDTDTSDADFALNPLINSRSFIRDGRGRPCFLGPSSTWSFCRRVIAVLEGCGHQGDRLIYPMNLDGVAFTVSWSHLPDDAQPDVSGLPSIDFSLYLYNTFQFHLGQVYRFVCEDSFEPLLHRFYQDPLGIAKSNRLWFAQFLLVLGFGKAFLAHTPDTSNPPGWEYASRALALLPDSHDIFGDRLTEIEVLCLAAIYLQALDMRATAFKYIGQALRLCFISGIHRECPEETHGRALSNRCSNLWWSLYALDQEFSALIGAPCSIRDEDITTPLPSDVVSSPRAMALTLQVRLSRVTARILNMVYAVGGPLSSSFLPETRSILCILADLSLELDNLIGPRREGAVGGLSRVSTHLTLAYHHCIVLTTRPLVIGILTKCISDANSPSTQQPLQLQSPISALLQTCIDSAKAVLQMLRALCDLDLLETFLSSHLEDLFSSSVVLCIVHTTAPHFLSTTTTTTTPNTTHDFHHPHSAQQPRWATDAHYILDRMIQSGNATAGLRKAELQQLSILLAQTPMTTISPATPVAVSEAGERGSGDAASGESMHAAGLQSGAGVSAPGSGGDASHARYTGLEDEDGASLQPHASAAAAGSEDWGFDPFTLHSGAGFGRDNILMLAQQLADDEGVEGGNGVAQSLLELWDV</sequence>